<evidence type="ECO:0000256" key="11">
    <source>
        <dbReference type="ARBA" id="ARBA00040889"/>
    </source>
</evidence>
<dbReference type="Pfam" id="PF00351">
    <property type="entry name" value="Biopterin_H"/>
    <property type="match status" value="1"/>
</dbReference>
<dbReference type="Ensembl" id="ENSCCRT00010017572.1">
    <property type="protein sequence ID" value="ENSCCRP00010016154.1"/>
    <property type="gene ID" value="ENSCCRG00010006911.1"/>
</dbReference>
<evidence type="ECO:0000256" key="8">
    <source>
        <dbReference type="ARBA" id="ARBA00023004"/>
    </source>
</evidence>
<evidence type="ECO:0000259" key="20">
    <source>
        <dbReference type="PROSITE" id="PS51671"/>
    </source>
</evidence>
<comment type="pathway">
    <text evidence="2">Aromatic compound metabolism; serotonin biosynthesis; serotonin from L-tryptophan: step 1/2.</text>
</comment>
<evidence type="ECO:0000256" key="10">
    <source>
        <dbReference type="ARBA" id="ARBA00023094"/>
    </source>
</evidence>
<dbReference type="PANTHER" id="PTHR11473">
    <property type="entry name" value="AROMATIC AMINO ACID HYDROXYLASE"/>
    <property type="match status" value="1"/>
</dbReference>
<organism evidence="21 22">
    <name type="scientific">Cyprinus carpio</name>
    <name type="common">Common carp</name>
    <dbReference type="NCBI Taxonomy" id="7962"/>
    <lineage>
        <taxon>Eukaryota</taxon>
        <taxon>Metazoa</taxon>
        <taxon>Chordata</taxon>
        <taxon>Craniata</taxon>
        <taxon>Vertebrata</taxon>
        <taxon>Euteleostomi</taxon>
        <taxon>Actinopterygii</taxon>
        <taxon>Neopterygii</taxon>
        <taxon>Teleostei</taxon>
        <taxon>Ostariophysi</taxon>
        <taxon>Cypriniformes</taxon>
        <taxon>Cyprinidae</taxon>
        <taxon>Cyprininae</taxon>
        <taxon>Cyprinus</taxon>
    </lineage>
</organism>
<feature type="binding site" evidence="16">
    <location>
        <position position="314"/>
    </location>
    <ligand>
        <name>L-tryptophan</name>
        <dbReference type="ChEBI" id="CHEBI:57912"/>
    </ligand>
</feature>
<dbReference type="GO" id="GO:0004510">
    <property type="term" value="F:tryptophan 5-monooxygenase activity"/>
    <property type="evidence" value="ECO:0007669"/>
    <property type="project" value="UniProtKB-EC"/>
</dbReference>
<dbReference type="GO" id="GO:0005506">
    <property type="term" value="F:iron ion binding"/>
    <property type="evidence" value="ECO:0007669"/>
    <property type="project" value="InterPro"/>
</dbReference>
<evidence type="ECO:0000256" key="2">
    <source>
        <dbReference type="ARBA" id="ARBA00004783"/>
    </source>
</evidence>
<keyword evidence="9" id="KW-0503">Monooxygenase</keyword>
<dbReference type="NCBIfam" id="TIGR01270">
    <property type="entry name" value="Trp_5_monoox"/>
    <property type="match status" value="1"/>
</dbReference>
<dbReference type="AlphaFoldDB" id="A0A8C1IE10"/>
<dbReference type="SUPFAM" id="SSF55021">
    <property type="entry name" value="ACT-like"/>
    <property type="match status" value="1"/>
</dbReference>
<evidence type="ECO:0000256" key="12">
    <source>
        <dbReference type="ARBA" id="ARBA00042662"/>
    </source>
</evidence>
<evidence type="ECO:0000256" key="18">
    <source>
        <dbReference type="SAM" id="MobiDB-lite"/>
    </source>
</evidence>
<evidence type="ECO:0000256" key="7">
    <source>
        <dbReference type="ARBA" id="ARBA00023002"/>
    </source>
</evidence>
<dbReference type="InterPro" id="IPR019774">
    <property type="entry name" value="Aromatic-AA_hydroxylase_C"/>
</dbReference>
<evidence type="ECO:0000256" key="6">
    <source>
        <dbReference type="ARBA" id="ARBA00022723"/>
    </source>
</evidence>
<dbReference type="Gene3D" id="1.10.800.10">
    <property type="entry name" value="Aromatic amino acid hydroxylase"/>
    <property type="match status" value="1"/>
</dbReference>
<dbReference type="InterPro" id="IPR036951">
    <property type="entry name" value="ArAA_hydroxylase_sf"/>
</dbReference>
<dbReference type="EC" id="1.14.16.4" evidence="4"/>
<dbReference type="InterPro" id="IPR002912">
    <property type="entry name" value="ACT_dom"/>
</dbReference>
<dbReference type="PRINTS" id="PR00372">
    <property type="entry name" value="FYWHYDRXLASE"/>
</dbReference>
<evidence type="ECO:0000256" key="13">
    <source>
        <dbReference type="ARBA" id="ARBA00048860"/>
    </source>
</evidence>
<comment type="catalytic activity">
    <reaction evidence="13">
        <text>(6R)-L-erythro-5,6,7,8-tetrahydrobiopterin + L-tryptophan + O2 = 5-hydroxy-L-tryptophan + (4aS,6R)-4a-hydroxy-L-erythro-5,6,7,8-tetrahydrobiopterin</text>
        <dbReference type="Rhea" id="RHEA:16709"/>
        <dbReference type="ChEBI" id="CHEBI:15379"/>
        <dbReference type="ChEBI" id="CHEBI:15642"/>
        <dbReference type="ChEBI" id="CHEBI:57912"/>
        <dbReference type="ChEBI" id="CHEBI:58266"/>
        <dbReference type="ChEBI" id="CHEBI:59560"/>
        <dbReference type="EC" id="1.14.16.4"/>
    </reaction>
</comment>
<evidence type="ECO:0000256" key="17">
    <source>
        <dbReference type="PIRSR" id="PIRSR601273-2"/>
    </source>
</evidence>
<accession>A0A8C1IE10</accession>
<comment type="subunit">
    <text evidence="14">Interacts with DNAJC12.</text>
</comment>
<dbReference type="InterPro" id="IPR036329">
    <property type="entry name" value="Aro-AA_hydroxylase_C_sf"/>
</dbReference>
<protein>
    <recommendedName>
        <fullName evidence="11">Tryptophan 5-hydroxylase 2</fullName>
        <ecNumber evidence="4">1.14.16.4</ecNumber>
    </recommendedName>
    <alternativeName>
        <fullName evidence="12">Tryptophan 5-monooxygenase 2</fullName>
    </alternativeName>
</protein>
<reference evidence="21" key="2">
    <citation type="submission" date="2025-09" db="UniProtKB">
        <authorList>
            <consortium name="Ensembl"/>
        </authorList>
    </citation>
    <scope>IDENTIFICATION</scope>
</reference>
<dbReference type="Proteomes" id="UP000694427">
    <property type="component" value="Unplaced"/>
</dbReference>
<feature type="binding site" evidence="15">
    <location>
        <position position="356"/>
    </location>
    <ligand>
        <name>Fe cation</name>
        <dbReference type="ChEBI" id="CHEBI:24875"/>
    </ligand>
</feature>
<dbReference type="PROSITE" id="PS51671">
    <property type="entry name" value="ACT"/>
    <property type="match status" value="1"/>
</dbReference>
<dbReference type="InterPro" id="IPR005963">
    <property type="entry name" value="Trp_5_mOase"/>
</dbReference>
<evidence type="ECO:0000313" key="22">
    <source>
        <dbReference type="Proteomes" id="UP000694427"/>
    </source>
</evidence>
<evidence type="ECO:0000256" key="1">
    <source>
        <dbReference type="ARBA" id="ARBA00001954"/>
    </source>
</evidence>
<evidence type="ECO:0000256" key="16">
    <source>
        <dbReference type="PIRSR" id="PIRSR601273-1"/>
    </source>
</evidence>
<dbReference type="InterPro" id="IPR001273">
    <property type="entry name" value="ArAA_hydroxylase"/>
</dbReference>
<dbReference type="InterPro" id="IPR041904">
    <property type="entry name" value="TrpOH_cat"/>
</dbReference>
<keyword evidence="8 15" id="KW-0408">Iron</keyword>
<feature type="domain" description="Biopterin-dependent aromatic amino acid hydroxylase family profile" evidence="19">
    <location>
        <begin position="173"/>
        <end position="518"/>
    </location>
</feature>
<keyword evidence="7" id="KW-0560">Oxidoreductase</keyword>
<dbReference type="GO" id="GO:0043005">
    <property type="term" value="C:neuron projection"/>
    <property type="evidence" value="ECO:0007669"/>
    <property type="project" value="TreeGrafter"/>
</dbReference>
<dbReference type="PIRSF" id="PIRSF000336">
    <property type="entry name" value="TH"/>
    <property type="match status" value="1"/>
</dbReference>
<dbReference type="PROSITE" id="PS51410">
    <property type="entry name" value="BH4_AAA_HYDROXYL_2"/>
    <property type="match status" value="1"/>
</dbReference>
<name>A0A8C1IE10_CYPCA</name>
<feature type="region of interest" description="Disordered" evidence="18">
    <location>
        <begin position="1"/>
        <end position="22"/>
    </location>
</feature>
<feature type="compositionally biased region" description="Polar residues" evidence="18">
    <location>
        <begin position="1"/>
        <end position="11"/>
    </location>
</feature>
<evidence type="ECO:0000256" key="15">
    <source>
        <dbReference type="PIRSR" id="PIRSR000336-1"/>
    </source>
</evidence>
<evidence type="ECO:0000256" key="3">
    <source>
        <dbReference type="ARBA" id="ARBA00009712"/>
    </source>
</evidence>
<dbReference type="UniPathway" id="UPA00846">
    <property type="reaction ID" value="UER00799"/>
</dbReference>
<feature type="domain" description="ACT" evidence="20">
    <location>
        <begin position="99"/>
        <end position="174"/>
    </location>
</feature>
<keyword evidence="5" id="KW-0597">Phosphoprotein</keyword>
<evidence type="ECO:0000313" key="21">
    <source>
        <dbReference type="Ensembl" id="ENSCCRP00010016154.1"/>
    </source>
</evidence>
<dbReference type="PANTHER" id="PTHR11473:SF16">
    <property type="entry name" value="TRYPTOPHAN 5-HYDROXYLASE 2"/>
    <property type="match status" value="1"/>
</dbReference>
<feature type="binding site" evidence="16">
    <location>
        <position position="445"/>
    </location>
    <ligand>
        <name>L-tryptophan</name>
        <dbReference type="ChEBI" id="CHEBI:57912"/>
    </ligand>
</feature>
<dbReference type="CDD" id="cd03346">
    <property type="entry name" value="eu_TrpOH"/>
    <property type="match status" value="1"/>
</dbReference>
<dbReference type="InterPro" id="IPR018301">
    <property type="entry name" value="ArAA_hydroxylase_Fe/CU_BS"/>
</dbReference>
<comment type="similarity">
    <text evidence="3">Belongs to the biopterin-dependent aromatic amino acid hydroxylase family.</text>
</comment>
<dbReference type="InterPro" id="IPR045865">
    <property type="entry name" value="ACT-like_dom_sf"/>
</dbReference>
<feature type="binding site" evidence="15">
    <location>
        <position position="396"/>
    </location>
    <ligand>
        <name>Fe cation</name>
        <dbReference type="ChEBI" id="CHEBI:24875"/>
    </ligand>
</feature>
<dbReference type="GO" id="GO:0009072">
    <property type="term" value="P:aromatic amino acid metabolic process"/>
    <property type="evidence" value="ECO:0007669"/>
    <property type="project" value="InterPro"/>
</dbReference>
<reference evidence="21" key="1">
    <citation type="submission" date="2025-08" db="UniProtKB">
        <authorList>
            <consortium name="Ensembl"/>
        </authorList>
    </citation>
    <scope>IDENTIFICATION</scope>
</reference>
<evidence type="ECO:0000256" key="5">
    <source>
        <dbReference type="ARBA" id="ARBA00022553"/>
    </source>
</evidence>
<feature type="binding site" evidence="16">
    <location>
        <position position="415"/>
    </location>
    <ligand>
        <name>L-tryptophan</name>
        <dbReference type="ChEBI" id="CHEBI:57912"/>
    </ligand>
</feature>
<sequence>MSSELQTNPKGPQTAPKSPVGLLRKRGQEAVPKMQPAMMMFSSKYWARRGLSLDSAMYDQQHLPGQLELGTLRRTSFNRIDERPDKEEPKSTHDLGKLAVIFSLKNEVGCLVKALRLFQEKHVNLSHIESRRSKRVTNEVEIYAECNCTKKEFSELVQHLKDHVNIVSYNTPQHVWSADTDGEGIPWFPQKISELDQCSHRVLMYGSELDADHPGFKDKVYRERRKYFVEVAMNYKLLPIPQIKYTPEEVKTWGVIFRELTKLYPTHACREYLKNLPLLAKHCGYREDNIPQLEDVSRFLRERSGFTVRPVAGYLSPRDFLAGLAYRVFNCTQYIRHSTDPLYTPEPDTCHELLGHVPLLADPKFAQFSQEIGLASLGASDEDVQKLATCYFFTIEFGLCKQDGQLRAYGAGLLSSIGELRHALSDKATVKMFDPKTTCYQECLITTFQDVYFVSESFEEAKEKMREFAKTIKRPFSVYYNPYTQSIDLLKDTRSIENVVQDLRSDLTTVCDALGKMNTYLGI</sequence>
<keyword evidence="22" id="KW-1185">Reference proteome</keyword>
<comment type="cofactor">
    <cofactor evidence="1 17">
        <name>Fe(2+)</name>
        <dbReference type="ChEBI" id="CHEBI:29033"/>
    </cofactor>
</comment>
<dbReference type="GO" id="GO:0042427">
    <property type="term" value="P:serotonin biosynthetic process"/>
    <property type="evidence" value="ECO:0007669"/>
    <property type="project" value="UniProtKB-UniPathway"/>
</dbReference>
<evidence type="ECO:0000259" key="19">
    <source>
        <dbReference type="PROSITE" id="PS51410"/>
    </source>
</evidence>
<dbReference type="InterPro" id="IPR019773">
    <property type="entry name" value="Tyrosine_3-monooxygenase-like"/>
</dbReference>
<keyword evidence="10" id="KW-0724">Serotonin biosynthesis</keyword>
<evidence type="ECO:0000256" key="4">
    <source>
        <dbReference type="ARBA" id="ARBA00012002"/>
    </source>
</evidence>
<feature type="binding site" evidence="16">
    <location>
        <position position="344"/>
    </location>
    <ligand>
        <name>L-tryptophan</name>
        <dbReference type="ChEBI" id="CHEBI:57912"/>
    </ligand>
</feature>
<dbReference type="PROSITE" id="PS00367">
    <property type="entry name" value="BH4_AAA_HYDROXYL_1"/>
    <property type="match status" value="1"/>
</dbReference>
<feature type="binding site" evidence="15">
    <location>
        <position position="351"/>
    </location>
    <ligand>
        <name>Fe cation</name>
        <dbReference type="ChEBI" id="CHEBI:24875"/>
    </ligand>
</feature>
<keyword evidence="6 15" id="KW-0479">Metal-binding</keyword>
<evidence type="ECO:0000256" key="9">
    <source>
        <dbReference type="ARBA" id="ARBA00023033"/>
    </source>
</evidence>
<dbReference type="FunFam" id="1.10.800.10:FF:000001">
    <property type="entry name" value="tryptophan 5-hydroxylase 1"/>
    <property type="match status" value="1"/>
</dbReference>
<proteinExistence type="inferred from homology"/>
<dbReference type="SUPFAM" id="SSF56534">
    <property type="entry name" value="Aromatic aminoacid monoxygenases, catalytic and oligomerization domains"/>
    <property type="match status" value="1"/>
</dbReference>
<evidence type="ECO:0000256" key="14">
    <source>
        <dbReference type="ARBA" id="ARBA00062416"/>
    </source>
</evidence>
<feature type="binding site" evidence="16">
    <location>
        <position position="336"/>
    </location>
    <ligand>
        <name>L-tryptophan</name>
        <dbReference type="ChEBI" id="CHEBI:57912"/>
    </ligand>
</feature>